<sequence length="159" mass="17564">MAIFKQLTSITRRGQSVKPRTHLQPLTQSLNQTRRPFHSSPITLKTDEHAKEEARFHDRDILDPRRSETSNTGTDDEVAGHPSAYDPKKTSPESELAASEEETKQEGKISNPLNVSPANTGVSGTRPSQEGLPDRNAEKSGSSGRGVARKNREVNKPRK</sequence>
<organism evidence="2 3">
    <name type="scientific">Aspergillus leporis</name>
    <dbReference type="NCBI Taxonomy" id="41062"/>
    <lineage>
        <taxon>Eukaryota</taxon>
        <taxon>Fungi</taxon>
        <taxon>Dikarya</taxon>
        <taxon>Ascomycota</taxon>
        <taxon>Pezizomycotina</taxon>
        <taxon>Eurotiomycetes</taxon>
        <taxon>Eurotiomycetidae</taxon>
        <taxon>Eurotiales</taxon>
        <taxon>Aspergillaceae</taxon>
        <taxon>Aspergillus</taxon>
        <taxon>Aspergillus subgen. Circumdati</taxon>
    </lineage>
</organism>
<feature type="compositionally biased region" description="Polar residues" evidence="1">
    <location>
        <begin position="111"/>
        <end position="128"/>
    </location>
</feature>
<dbReference type="PANTHER" id="PTHR42090:SF1">
    <property type="match status" value="1"/>
</dbReference>
<name>A0A5N5X6K4_9EURO</name>
<proteinExistence type="predicted"/>
<dbReference type="EMBL" id="ML732181">
    <property type="protein sequence ID" value="KAB8076368.1"/>
    <property type="molecule type" value="Genomic_DNA"/>
</dbReference>
<protein>
    <submittedName>
        <fullName evidence="2">Uncharacterized protein</fullName>
    </submittedName>
</protein>
<dbReference type="OrthoDB" id="4220319at2759"/>
<reference evidence="2 3" key="1">
    <citation type="submission" date="2019-04" db="EMBL/GenBank/DDBJ databases">
        <title>Friends and foes A comparative genomics study of 23 Aspergillus species from section Flavi.</title>
        <authorList>
            <consortium name="DOE Joint Genome Institute"/>
            <person name="Kjaerbolling I."/>
            <person name="Vesth T."/>
            <person name="Frisvad J.C."/>
            <person name="Nybo J.L."/>
            <person name="Theobald S."/>
            <person name="Kildgaard S."/>
            <person name="Isbrandt T."/>
            <person name="Kuo A."/>
            <person name="Sato A."/>
            <person name="Lyhne E.K."/>
            <person name="Kogle M.E."/>
            <person name="Wiebenga A."/>
            <person name="Kun R.S."/>
            <person name="Lubbers R.J."/>
            <person name="Makela M.R."/>
            <person name="Barry K."/>
            <person name="Chovatia M."/>
            <person name="Clum A."/>
            <person name="Daum C."/>
            <person name="Haridas S."/>
            <person name="He G."/>
            <person name="LaButti K."/>
            <person name="Lipzen A."/>
            <person name="Mondo S."/>
            <person name="Riley R."/>
            <person name="Salamov A."/>
            <person name="Simmons B.A."/>
            <person name="Magnuson J.K."/>
            <person name="Henrissat B."/>
            <person name="Mortensen U.H."/>
            <person name="Larsen T.O."/>
            <person name="Devries R.P."/>
            <person name="Grigoriev I.V."/>
            <person name="Machida M."/>
            <person name="Baker S.E."/>
            <person name="Andersen M.R."/>
        </authorList>
    </citation>
    <scope>NUCLEOTIDE SEQUENCE [LARGE SCALE GENOMIC DNA]</scope>
    <source>
        <strain evidence="2 3">CBS 151.66</strain>
    </source>
</reference>
<feature type="region of interest" description="Disordered" evidence="1">
    <location>
        <begin position="1"/>
        <end position="159"/>
    </location>
</feature>
<feature type="compositionally biased region" description="Polar residues" evidence="1">
    <location>
        <begin position="1"/>
        <end position="14"/>
    </location>
</feature>
<feature type="compositionally biased region" description="Basic and acidic residues" evidence="1">
    <location>
        <begin position="45"/>
        <end position="68"/>
    </location>
</feature>
<gene>
    <name evidence="2" type="ORF">BDV29DRAFT_87553</name>
</gene>
<dbReference type="AlphaFoldDB" id="A0A5N5X6K4"/>
<feature type="compositionally biased region" description="Polar residues" evidence="1">
    <location>
        <begin position="24"/>
        <end position="34"/>
    </location>
</feature>
<evidence type="ECO:0000256" key="1">
    <source>
        <dbReference type="SAM" id="MobiDB-lite"/>
    </source>
</evidence>
<evidence type="ECO:0000313" key="2">
    <source>
        <dbReference type="EMBL" id="KAB8076368.1"/>
    </source>
</evidence>
<dbReference type="PANTHER" id="PTHR42090">
    <property type="match status" value="1"/>
</dbReference>
<dbReference type="Proteomes" id="UP000326565">
    <property type="component" value="Unassembled WGS sequence"/>
</dbReference>
<feature type="compositionally biased region" description="Basic and acidic residues" evidence="1">
    <location>
        <begin position="150"/>
        <end position="159"/>
    </location>
</feature>
<keyword evidence="3" id="KW-1185">Reference proteome</keyword>
<evidence type="ECO:0000313" key="3">
    <source>
        <dbReference type="Proteomes" id="UP000326565"/>
    </source>
</evidence>
<accession>A0A5N5X6K4</accession>